<gene>
    <name evidence="8" type="ORF">QNN03_21745</name>
</gene>
<dbReference type="PRINTS" id="PR00038">
    <property type="entry name" value="HTHLUXR"/>
</dbReference>
<evidence type="ECO:0000256" key="5">
    <source>
        <dbReference type="PROSITE-ProRule" id="PRU00169"/>
    </source>
</evidence>
<evidence type="ECO:0000259" key="6">
    <source>
        <dbReference type="PROSITE" id="PS50043"/>
    </source>
</evidence>
<feature type="modified residue" description="4-aspartylphosphate" evidence="5">
    <location>
        <position position="57"/>
    </location>
</feature>
<dbReference type="EMBL" id="JASJUS010000020">
    <property type="protein sequence ID" value="MDL2079063.1"/>
    <property type="molecule type" value="Genomic_DNA"/>
</dbReference>
<evidence type="ECO:0000256" key="4">
    <source>
        <dbReference type="ARBA" id="ARBA00023163"/>
    </source>
</evidence>
<keyword evidence="9" id="KW-1185">Reference proteome</keyword>
<sequence length="222" mass="23744">MTPRTRILIVDDEPGIRAGIRAMLRLDPGLVVVGDLSDGLQVAPFLREHPVDLVLMDIRMPGIDGVEATRRIREEHPPEKLRVIVLTTFDQDDIVLGALRAGANGFLSKTVSPAELVAGIAEVMGGGGALSAAATAALIGHVADSRTPVVDRELLRRFDALTPRERDVVVLVASGLGNDEIAARMSVSPFTVKTHAVRAMTKVGARDRAQLVSFAFRAGLYP</sequence>
<evidence type="ECO:0000313" key="9">
    <source>
        <dbReference type="Proteomes" id="UP001241926"/>
    </source>
</evidence>
<evidence type="ECO:0000259" key="7">
    <source>
        <dbReference type="PROSITE" id="PS50110"/>
    </source>
</evidence>
<protein>
    <submittedName>
        <fullName evidence="8">Response regulator transcription factor</fullName>
    </submittedName>
</protein>
<dbReference type="RefSeq" id="WP_285434391.1">
    <property type="nucleotide sequence ID" value="NZ_JASJUS010000020.1"/>
</dbReference>
<accession>A0ABT7J690</accession>
<organism evidence="8 9">
    <name type="scientific">Streptomyces fuscus</name>
    <dbReference type="NCBI Taxonomy" id="3048495"/>
    <lineage>
        <taxon>Bacteria</taxon>
        <taxon>Bacillati</taxon>
        <taxon>Actinomycetota</taxon>
        <taxon>Actinomycetes</taxon>
        <taxon>Kitasatosporales</taxon>
        <taxon>Streptomycetaceae</taxon>
        <taxon>Streptomyces</taxon>
    </lineage>
</organism>
<feature type="domain" description="Response regulatory" evidence="7">
    <location>
        <begin position="6"/>
        <end position="124"/>
    </location>
</feature>
<dbReference type="InterPro" id="IPR058245">
    <property type="entry name" value="NreC/VraR/RcsB-like_REC"/>
</dbReference>
<comment type="caution">
    <text evidence="8">The sequence shown here is derived from an EMBL/GenBank/DDBJ whole genome shotgun (WGS) entry which is preliminary data.</text>
</comment>
<keyword evidence="2" id="KW-0805">Transcription regulation</keyword>
<dbReference type="SUPFAM" id="SSF52172">
    <property type="entry name" value="CheY-like"/>
    <property type="match status" value="1"/>
</dbReference>
<dbReference type="PROSITE" id="PS50110">
    <property type="entry name" value="RESPONSE_REGULATORY"/>
    <property type="match status" value="1"/>
</dbReference>
<dbReference type="Proteomes" id="UP001241926">
    <property type="component" value="Unassembled WGS sequence"/>
</dbReference>
<name>A0ABT7J690_9ACTN</name>
<dbReference type="PROSITE" id="PS00622">
    <property type="entry name" value="HTH_LUXR_1"/>
    <property type="match status" value="1"/>
</dbReference>
<dbReference type="InterPro" id="IPR011006">
    <property type="entry name" value="CheY-like_superfamily"/>
</dbReference>
<dbReference type="PANTHER" id="PTHR43214">
    <property type="entry name" value="TWO-COMPONENT RESPONSE REGULATOR"/>
    <property type="match status" value="1"/>
</dbReference>
<proteinExistence type="predicted"/>
<evidence type="ECO:0000256" key="1">
    <source>
        <dbReference type="ARBA" id="ARBA00022553"/>
    </source>
</evidence>
<dbReference type="InterPro" id="IPR039420">
    <property type="entry name" value="WalR-like"/>
</dbReference>
<dbReference type="PROSITE" id="PS50043">
    <property type="entry name" value="HTH_LUXR_2"/>
    <property type="match status" value="1"/>
</dbReference>
<reference evidence="8 9" key="1">
    <citation type="submission" date="2023-05" db="EMBL/GenBank/DDBJ databases">
        <title>Streptomyces fuscus sp. nov., a brown-black pigment producing actinomyces isolated from dry sand of Sea duck farm.</title>
        <authorList>
            <person name="Xie J."/>
            <person name="Shen N."/>
        </authorList>
    </citation>
    <scope>NUCLEOTIDE SEQUENCE [LARGE SCALE GENOMIC DNA]</scope>
    <source>
        <strain evidence="8 9">GXMU-J15</strain>
    </source>
</reference>
<keyword evidence="4" id="KW-0804">Transcription</keyword>
<dbReference type="InterPro" id="IPR000792">
    <property type="entry name" value="Tscrpt_reg_LuxR_C"/>
</dbReference>
<evidence type="ECO:0000256" key="2">
    <source>
        <dbReference type="ARBA" id="ARBA00023015"/>
    </source>
</evidence>
<dbReference type="CDD" id="cd17535">
    <property type="entry name" value="REC_NarL-like"/>
    <property type="match status" value="1"/>
</dbReference>
<keyword evidence="3" id="KW-0238">DNA-binding</keyword>
<dbReference type="CDD" id="cd06170">
    <property type="entry name" value="LuxR_C_like"/>
    <property type="match status" value="1"/>
</dbReference>
<dbReference type="PANTHER" id="PTHR43214:SF24">
    <property type="entry name" value="TRANSCRIPTIONAL REGULATORY PROTEIN NARL-RELATED"/>
    <property type="match status" value="1"/>
</dbReference>
<dbReference type="Gene3D" id="3.40.50.2300">
    <property type="match status" value="1"/>
</dbReference>
<dbReference type="Pfam" id="PF00196">
    <property type="entry name" value="GerE"/>
    <property type="match status" value="1"/>
</dbReference>
<dbReference type="Pfam" id="PF00072">
    <property type="entry name" value="Response_reg"/>
    <property type="match status" value="1"/>
</dbReference>
<feature type="domain" description="HTH luxR-type" evidence="6">
    <location>
        <begin position="154"/>
        <end position="219"/>
    </location>
</feature>
<dbReference type="InterPro" id="IPR001789">
    <property type="entry name" value="Sig_transdc_resp-reg_receiver"/>
</dbReference>
<evidence type="ECO:0000256" key="3">
    <source>
        <dbReference type="ARBA" id="ARBA00023125"/>
    </source>
</evidence>
<keyword evidence="1 5" id="KW-0597">Phosphoprotein</keyword>
<dbReference type="SMART" id="SM00448">
    <property type="entry name" value="REC"/>
    <property type="match status" value="1"/>
</dbReference>
<evidence type="ECO:0000313" key="8">
    <source>
        <dbReference type="EMBL" id="MDL2079063.1"/>
    </source>
</evidence>
<dbReference type="SMART" id="SM00421">
    <property type="entry name" value="HTH_LUXR"/>
    <property type="match status" value="1"/>
</dbReference>